<dbReference type="RefSeq" id="XP_037220312.1">
    <property type="nucleotide sequence ID" value="XM_037362391.1"/>
</dbReference>
<evidence type="ECO:0000313" key="3">
    <source>
        <dbReference type="Proteomes" id="UP000636479"/>
    </source>
</evidence>
<evidence type="ECO:0000256" key="1">
    <source>
        <dbReference type="SAM" id="MobiDB-lite"/>
    </source>
</evidence>
<sequence>MMGDAEIIAELARLRIEIDATKADVRAIGYTLDSFSAHPLKAIEGIQAQLAEQAELQTEHYELQGRLEHPCSAVDVDARLGELGEWEKRLVIEREVWSEVLPLVMGSREAALAEATKKKKAKSTPTRGNFPGAVSPSLTVRTQTTRRDTPVQRPNSSRRPDPPSAASETSGLAASPAAVAVMGSSGTPQTPRKAKKVTTMPVVSSCAASIHSTALQRVVKSAPPTQSRSPTEKPLRGAQLEPPRPPSNIAPAPQRIAPAAVRPPIEAVIHAAHFAWLDEPCANEEQATPGMRETPPTTIEMKATVQTIPRPGEPPLRSPAANPSAVVPTTPVGAPATPVSPLRTLRFRKIHPVAPASAAPNAAPANVNPNPAQSKTLSDEGLWYQFVDGKLQLVPLPDAYLRHRRLANEKTSKSVRARPGVREASEERSKGIRRRADRVARPVRRCRPSNSEDAVLGPPPRELDDNPVFKRQLDVLRVQRDRNRRDRDWRDWPQPPVLLSRIGPRVMTRPPPEGEIDES</sequence>
<reference evidence="2" key="1">
    <citation type="submission" date="2020-05" db="EMBL/GenBank/DDBJ databases">
        <title>Mycena genomes resolve the evolution of fungal bioluminescence.</title>
        <authorList>
            <person name="Tsai I.J."/>
        </authorList>
    </citation>
    <scope>NUCLEOTIDE SEQUENCE</scope>
    <source>
        <strain evidence="2">171206Taipei</strain>
    </source>
</reference>
<dbReference type="EMBL" id="JACAZF010000005">
    <property type="protein sequence ID" value="KAF7303340.1"/>
    <property type="molecule type" value="Genomic_DNA"/>
</dbReference>
<evidence type="ECO:0000313" key="2">
    <source>
        <dbReference type="EMBL" id="KAF7303340.1"/>
    </source>
</evidence>
<feature type="compositionally biased region" description="Basic residues" evidence="1">
    <location>
        <begin position="431"/>
        <end position="447"/>
    </location>
</feature>
<accession>A0A8H6SSV7</accession>
<comment type="caution">
    <text evidence="2">The sequence shown here is derived from an EMBL/GenBank/DDBJ whole genome shotgun (WGS) entry which is preliminary data.</text>
</comment>
<feature type="region of interest" description="Disordered" evidence="1">
    <location>
        <begin position="115"/>
        <end position="174"/>
    </location>
</feature>
<feature type="region of interest" description="Disordered" evidence="1">
    <location>
        <begin position="310"/>
        <end position="332"/>
    </location>
</feature>
<dbReference type="GeneID" id="59344907"/>
<keyword evidence="3" id="KW-1185">Reference proteome</keyword>
<name>A0A8H6SSV7_9AGAR</name>
<protein>
    <submittedName>
        <fullName evidence="2">Uncharacterized protein</fullName>
    </submittedName>
</protein>
<dbReference type="Proteomes" id="UP000636479">
    <property type="component" value="Unassembled WGS sequence"/>
</dbReference>
<gene>
    <name evidence="2" type="ORF">MIND_00561700</name>
</gene>
<feature type="compositionally biased region" description="Low complexity" evidence="1">
    <location>
        <begin position="323"/>
        <end position="332"/>
    </location>
</feature>
<feature type="region of interest" description="Disordered" evidence="1">
    <location>
        <begin position="216"/>
        <end position="252"/>
    </location>
</feature>
<organism evidence="2 3">
    <name type="scientific">Mycena indigotica</name>
    <dbReference type="NCBI Taxonomy" id="2126181"/>
    <lineage>
        <taxon>Eukaryota</taxon>
        <taxon>Fungi</taxon>
        <taxon>Dikarya</taxon>
        <taxon>Basidiomycota</taxon>
        <taxon>Agaricomycotina</taxon>
        <taxon>Agaricomycetes</taxon>
        <taxon>Agaricomycetidae</taxon>
        <taxon>Agaricales</taxon>
        <taxon>Marasmiineae</taxon>
        <taxon>Mycenaceae</taxon>
        <taxon>Mycena</taxon>
    </lineage>
</organism>
<feature type="region of interest" description="Disordered" evidence="1">
    <location>
        <begin position="410"/>
        <end position="468"/>
    </location>
</feature>
<feature type="compositionally biased region" description="Basic and acidic residues" evidence="1">
    <location>
        <begin position="420"/>
        <end position="430"/>
    </location>
</feature>
<proteinExistence type="predicted"/>
<dbReference type="AlphaFoldDB" id="A0A8H6SSV7"/>